<name>A0AAD9R8M6_9HYME</name>
<feature type="compositionally biased region" description="Basic and acidic residues" evidence="12">
    <location>
        <begin position="639"/>
        <end position="648"/>
    </location>
</feature>
<evidence type="ECO:0000256" key="1">
    <source>
        <dbReference type="ARBA" id="ARBA00004430"/>
    </source>
</evidence>
<sequence length="925" mass="106825">MELKYVYIKQRSEFGKQCFFEDVGPNVEENIFPDPDHGEDYVRQFLVNKSTQKSTQFALHEVQTVARKSRNSAVLHLVGSWPREINPFDEETVRRFCRRVTRSDNWIASMWKLMGKMEYHIKQNNTVNIHDYYFDDMVPTELKSSPKFRVVNMFSDQESIVRPVNNVSWSMSTNQLAAAYCFKNRTDLPSHLSPDAYIWDVEISNKPLMILKSISASMVVEFNPRDPSLLMSGLMSGQVCSWDTRTGDSPVQISEALYSHRNPVNQALWIASKTNTEFFSASNSGTIKWWDTRKMRIPTEILVMDLEEPDREDINSAIGVSALQYESTMGSRFLVGLENGTVVNVNRKAATPQEKLYTRFYCHYSPILSVDRNPGSMKHFLTVGDWHTKVWTEETKENCLIRTTRRGITNPTGGCWSRSRLSLFFTIDTEGRLDAYDILQGTSAPLDEIRLCEKALTTIKPHDDGQLLAVGGSDGNIYIIQCEGLLSTTYTNDKQFYATCMDGCTRYEKSADARQKEIRMIVAQTPFKLKSEVAPVAKTKRDKSKDLKERKKAKEAERDKAKDKDTPRKSRLKKSIYRDTPFSNDTTIMEAEKLYFINLETERDSFESEDTDDIERLYKLHRKAEEEELAAKAAENDEENARAMEEKSRRLRRLRRPRPPRTTQSPGMRFKASDSIEKMGALLEAETVKSEEGITGDGGRKRRASSEIPLKICPRGVCKPEICCLDVVKARKEKRELERLKELKKEKKMKPFLEPLDEERLRQKLVPFREWQKWQSKIAEVKRKIPERTPLQKKRILLGKDAPPNILVQDVKDAKKYLKAWNEGFLSAKSSLYRSQSASPKRRIREEDDERRVKKKAISVQDLTSTSPRSPFDDLTKISARIAEVKTKMAVPKDDTLQLKPKTIVKREEHMYPRISEAYFPKYPE</sequence>
<keyword evidence="7" id="KW-0243">Dynein</keyword>
<feature type="compositionally biased region" description="Basic residues" evidence="12">
    <location>
        <begin position="649"/>
        <end position="659"/>
    </location>
</feature>
<evidence type="ECO:0000256" key="9">
    <source>
        <dbReference type="ARBA" id="ARBA00023175"/>
    </source>
</evidence>
<dbReference type="GO" id="GO:0045504">
    <property type="term" value="F:dynein heavy chain binding"/>
    <property type="evidence" value="ECO:0007669"/>
    <property type="project" value="TreeGrafter"/>
</dbReference>
<feature type="region of interest" description="Disordered" evidence="12">
    <location>
        <begin position="629"/>
        <end position="673"/>
    </location>
</feature>
<gene>
    <name evidence="13" type="ORF">KPH14_008861</name>
</gene>
<dbReference type="GO" id="GO:0036157">
    <property type="term" value="C:outer dynein arm"/>
    <property type="evidence" value="ECO:0007669"/>
    <property type="project" value="TreeGrafter"/>
</dbReference>
<feature type="region of interest" description="Disordered" evidence="12">
    <location>
        <begin position="836"/>
        <end position="856"/>
    </location>
</feature>
<dbReference type="InterPro" id="IPR001680">
    <property type="entry name" value="WD40_rpt"/>
</dbReference>
<comment type="caution">
    <text evidence="13">The sequence shown here is derived from an EMBL/GenBank/DDBJ whole genome shotgun (WGS) entry which is preliminary data.</text>
</comment>
<proteinExistence type="inferred from homology"/>
<keyword evidence="6" id="KW-0677">Repeat</keyword>
<evidence type="ECO:0000256" key="11">
    <source>
        <dbReference type="ARBA" id="ARBA00023273"/>
    </source>
</evidence>
<evidence type="ECO:0000256" key="5">
    <source>
        <dbReference type="ARBA" id="ARBA00022701"/>
    </source>
</evidence>
<reference evidence="13" key="2">
    <citation type="journal article" date="2023" name="Commun. Biol.">
        <title>Intrasexual cuticular hydrocarbon dimorphism in a wasp sheds light on hydrocarbon biosynthesis genes in Hymenoptera.</title>
        <authorList>
            <person name="Moris V.C."/>
            <person name="Podsiadlowski L."/>
            <person name="Martin S."/>
            <person name="Oeyen J.P."/>
            <person name="Donath A."/>
            <person name="Petersen M."/>
            <person name="Wilbrandt J."/>
            <person name="Misof B."/>
            <person name="Liedtke D."/>
            <person name="Thamm M."/>
            <person name="Scheiner R."/>
            <person name="Schmitt T."/>
            <person name="Niehuis O."/>
        </authorList>
    </citation>
    <scope>NUCLEOTIDE SEQUENCE</scope>
    <source>
        <strain evidence="13">GBR_01_08_01A</strain>
    </source>
</reference>
<dbReference type="InterPro" id="IPR036322">
    <property type="entry name" value="WD40_repeat_dom_sf"/>
</dbReference>
<keyword evidence="4" id="KW-0853">WD repeat</keyword>
<evidence type="ECO:0008006" key="15">
    <source>
        <dbReference type="Google" id="ProtNLM"/>
    </source>
</evidence>
<dbReference type="GO" id="GO:0003341">
    <property type="term" value="P:cilium movement"/>
    <property type="evidence" value="ECO:0007669"/>
    <property type="project" value="TreeGrafter"/>
</dbReference>
<dbReference type="Proteomes" id="UP001258017">
    <property type="component" value="Unassembled WGS sequence"/>
</dbReference>
<dbReference type="EMBL" id="JAIFRP010004521">
    <property type="protein sequence ID" value="KAK2575144.1"/>
    <property type="molecule type" value="Genomic_DNA"/>
</dbReference>
<keyword evidence="14" id="KW-1185">Reference proteome</keyword>
<keyword evidence="5" id="KW-0493">Microtubule</keyword>
<evidence type="ECO:0000256" key="10">
    <source>
        <dbReference type="ARBA" id="ARBA00023212"/>
    </source>
</evidence>
<evidence type="ECO:0000256" key="4">
    <source>
        <dbReference type="ARBA" id="ARBA00022574"/>
    </source>
</evidence>
<evidence type="ECO:0000256" key="3">
    <source>
        <dbReference type="ARBA" id="ARBA00022490"/>
    </source>
</evidence>
<evidence type="ECO:0000256" key="12">
    <source>
        <dbReference type="SAM" id="MobiDB-lite"/>
    </source>
</evidence>
<dbReference type="SUPFAM" id="SSF50978">
    <property type="entry name" value="WD40 repeat-like"/>
    <property type="match status" value="1"/>
</dbReference>
<reference evidence="13" key="1">
    <citation type="submission" date="2021-08" db="EMBL/GenBank/DDBJ databases">
        <authorList>
            <person name="Misof B."/>
            <person name="Oliver O."/>
            <person name="Podsiadlowski L."/>
            <person name="Donath A."/>
            <person name="Peters R."/>
            <person name="Mayer C."/>
            <person name="Rust J."/>
            <person name="Gunkel S."/>
            <person name="Lesny P."/>
            <person name="Martin S."/>
            <person name="Oeyen J.P."/>
            <person name="Petersen M."/>
            <person name="Panagiotis P."/>
            <person name="Wilbrandt J."/>
            <person name="Tanja T."/>
        </authorList>
    </citation>
    <scope>NUCLEOTIDE SEQUENCE</scope>
    <source>
        <strain evidence="13">GBR_01_08_01A</strain>
        <tissue evidence="13">Thorax + abdomen</tissue>
    </source>
</reference>
<dbReference type="InterPro" id="IPR050687">
    <property type="entry name" value="Dynein_IC"/>
</dbReference>
<keyword evidence="9" id="KW-0505">Motor protein</keyword>
<evidence type="ECO:0000313" key="14">
    <source>
        <dbReference type="Proteomes" id="UP001258017"/>
    </source>
</evidence>
<protein>
    <recommendedName>
        <fullName evidence="15">Dynein intermediate chain 3, ciliary</fullName>
    </recommendedName>
</protein>
<organism evidence="13 14">
    <name type="scientific">Odynerus spinipes</name>
    <dbReference type="NCBI Taxonomy" id="1348599"/>
    <lineage>
        <taxon>Eukaryota</taxon>
        <taxon>Metazoa</taxon>
        <taxon>Ecdysozoa</taxon>
        <taxon>Arthropoda</taxon>
        <taxon>Hexapoda</taxon>
        <taxon>Insecta</taxon>
        <taxon>Pterygota</taxon>
        <taxon>Neoptera</taxon>
        <taxon>Endopterygota</taxon>
        <taxon>Hymenoptera</taxon>
        <taxon>Apocrita</taxon>
        <taxon>Aculeata</taxon>
        <taxon>Vespoidea</taxon>
        <taxon>Vespidae</taxon>
        <taxon>Eumeninae</taxon>
        <taxon>Odynerus</taxon>
    </lineage>
</organism>
<dbReference type="AlphaFoldDB" id="A0AAD9R8M6"/>
<dbReference type="PANTHER" id="PTHR12442">
    <property type="entry name" value="DYNEIN INTERMEDIATE CHAIN"/>
    <property type="match status" value="1"/>
</dbReference>
<feature type="compositionally biased region" description="Basic and acidic residues" evidence="12">
    <location>
        <begin position="543"/>
        <end position="568"/>
    </location>
</feature>
<keyword evidence="8" id="KW-0969">Cilium</keyword>
<comment type="similarity">
    <text evidence="2">Belongs to the dynein intermediate chain family.</text>
</comment>
<keyword evidence="10" id="KW-0206">Cytoskeleton</keyword>
<keyword evidence="11" id="KW-0966">Cell projection</keyword>
<evidence type="ECO:0000256" key="2">
    <source>
        <dbReference type="ARBA" id="ARBA00011059"/>
    </source>
</evidence>
<evidence type="ECO:0000256" key="8">
    <source>
        <dbReference type="ARBA" id="ARBA00023069"/>
    </source>
</evidence>
<dbReference type="GO" id="GO:0005874">
    <property type="term" value="C:microtubule"/>
    <property type="evidence" value="ECO:0007669"/>
    <property type="project" value="UniProtKB-KW"/>
</dbReference>
<evidence type="ECO:0000256" key="6">
    <source>
        <dbReference type="ARBA" id="ARBA00022737"/>
    </source>
</evidence>
<keyword evidence="3" id="KW-0963">Cytoplasm</keyword>
<dbReference type="Gene3D" id="2.130.10.10">
    <property type="entry name" value="YVTN repeat-like/Quinoprotein amine dehydrogenase"/>
    <property type="match status" value="2"/>
</dbReference>
<feature type="region of interest" description="Disordered" evidence="12">
    <location>
        <begin position="534"/>
        <end position="576"/>
    </location>
</feature>
<dbReference type="PANTHER" id="PTHR12442:SF7">
    <property type="entry name" value="DYNEIN AXONEMAL INTERMEDIATE CHAIN 2"/>
    <property type="match status" value="1"/>
</dbReference>
<accession>A0AAD9R8M6</accession>
<dbReference type="SMART" id="SM00320">
    <property type="entry name" value="WD40"/>
    <property type="match status" value="4"/>
</dbReference>
<dbReference type="InterPro" id="IPR015943">
    <property type="entry name" value="WD40/YVTN_repeat-like_dom_sf"/>
</dbReference>
<evidence type="ECO:0000313" key="13">
    <source>
        <dbReference type="EMBL" id="KAK2575144.1"/>
    </source>
</evidence>
<dbReference type="Pfam" id="PF00400">
    <property type="entry name" value="WD40"/>
    <property type="match status" value="1"/>
</dbReference>
<comment type="subcellular location">
    <subcellularLocation>
        <location evidence="1">Cytoplasm</location>
        <location evidence="1">Cytoskeleton</location>
        <location evidence="1">Cilium axoneme</location>
    </subcellularLocation>
</comment>
<evidence type="ECO:0000256" key="7">
    <source>
        <dbReference type="ARBA" id="ARBA00023017"/>
    </source>
</evidence>
<dbReference type="GO" id="GO:0036158">
    <property type="term" value="P:outer dynein arm assembly"/>
    <property type="evidence" value="ECO:0007669"/>
    <property type="project" value="TreeGrafter"/>
</dbReference>
<dbReference type="GO" id="GO:0045503">
    <property type="term" value="F:dynein light chain binding"/>
    <property type="evidence" value="ECO:0007669"/>
    <property type="project" value="TreeGrafter"/>
</dbReference>